<keyword evidence="3" id="KW-1185">Reference proteome</keyword>
<organism evidence="2 3">
    <name type="scientific">Peronospora effusa</name>
    <dbReference type="NCBI Taxonomy" id="542832"/>
    <lineage>
        <taxon>Eukaryota</taxon>
        <taxon>Sar</taxon>
        <taxon>Stramenopiles</taxon>
        <taxon>Oomycota</taxon>
        <taxon>Peronosporomycetes</taxon>
        <taxon>Peronosporales</taxon>
        <taxon>Peronosporaceae</taxon>
        <taxon>Peronospora</taxon>
    </lineage>
</organism>
<protein>
    <recommendedName>
        <fullName evidence="4">PH domain-containing protein</fullName>
    </recommendedName>
</protein>
<gene>
    <name evidence="2" type="ORF">DD238_002669</name>
</gene>
<dbReference type="EMBL" id="QLLG01000213">
    <property type="protein sequence ID" value="RMX66160.1"/>
    <property type="molecule type" value="Genomic_DNA"/>
</dbReference>
<dbReference type="VEuPathDB" id="FungiDB:DD237_001074"/>
<comment type="caution">
    <text evidence="2">The sequence shown here is derived from an EMBL/GenBank/DDBJ whole genome shotgun (WGS) entry which is preliminary data.</text>
</comment>
<evidence type="ECO:0008006" key="4">
    <source>
        <dbReference type="Google" id="ProtNLM"/>
    </source>
</evidence>
<evidence type="ECO:0000313" key="3">
    <source>
        <dbReference type="Proteomes" id="UP000282087"/>
    </source>
</evidence>
<sequence>MNAQPPMFSGTLQVQACHVFWTKTPVQLTYHRQDYRHELPVLLIRRPSILGGESRIPLDPCIHPVRLLSTTTRMASKLEFALEYGWHTKQVRLRAPDARSYRRWISLVSAALESGRRPLGACTAAERPPQDHECSSLASTTNSSNNGVSRFHSPLQQHEPEGEEEELHLDHDVFHQWQHPREFVMLRHTSKARDLLLVSPRNAVIGNCSSNDQQQRDIHSYQMDRCLSLSRNFCLESIAFLHQ</sequence>
<name>A0A3M6VP79_9STRA</name>
<dbReference type="Proteomes" id="UP000282087">
    <property type="component" value="Unassembled WGS sequence"/>
</dbReference>
<evidence type="ECO:0000256" key="1">
    <source>
        <dbReference type="SAM" id="MobiDB-lite"/>
    </source>
</evidence>
<evidence type="ECO:0000313" key="2">
    <source>
        <dbReference type="EMBL" id="RMX66160.1"/>
    </source>
</evidence>
<proteinExistence type="predicted"/>
<accession>A0A3M6VP79</accession>
<feature type="region of interest" description="Disordered" evidence="1">
    <location>
        <begin position="121"/>
        <end position="166"/>
    </location>
</feature>
<reference evidence="2 3" key="1">
    <citation type="submission" date="2018-06" db="EMBL/GenBank/DDBJ databases">
        <title>Comparative genomics of downy mildews reveals potential adaptations to biotrophy.</title>
        <authorList>
            <person name="Fletcher K."/>
            <person name="Klosterman S.J."/>
            <person name="Derevnina L."/>
            <person name="Martin F."/>
            <person name="Koike S."/>
            <person name="Reyes Chin-Wo S."/>
            <person name="Mou B."/>
            <person name="Michelmore R."/>
        </authorList>
    </citation>
    <scope>NUCLEOTIDE SEQUENCE [LARGE SCALE GENOMIC DNA]</scope>
    <source>
        <strain evidence="2 3">R14</strain>
    </source>
</reference>
<dbReference type="AlphaFoldDB" id="A0A3M6VP79"/>